<dbReference type="InterPro" id="IPR036188">
    <property type="entry name" value="FAD/NAD-bd_sf"/>
</dbReference>
<dbReference type="GO" id="GO:0071949">
    <property type="term" value="F:FAD binding"/>
    <property type="evidence" value="ECO:0007669"/>
    <property type="project" value="InterPro"/>
</dbReference>
<dbReference type="InterPro" id="IPR002938">
    <property type="entry name" value="FAD-bd"/>
</dbReference>
<evidence type="ECO:0000313" key="3">
    <source>
        <dbReference type="Proteomes" id="UP000182944"/>
    </source>
</evidence>
<dbReference type="Proteomes" id="UP000182944">
    <property type="component" value="Unassembled WGS sequence"/>
</dbReference>
<dbReference type="Pfam" id="PF01494">
    <property type="entry name" value="FAD_binding_3"/>
    <property type="match status" value="1"/>
</dbReference>
<keyword evidence="3" id="KW-1185">Reference proteome</keyword>
<gene>
    <name evidence="2" type="ORF">SAMN05444276_10417</name>
</gene>
<dbReference type="AlphaFoldDB" id="A0A1H3ACA9"/>
<dbReference type="RefSeq" id="WP_036734920.1">
    <property type="nucleotide sequence ID" value="NZ_FNNA01000004.1"/>
</dbReference>
<proteinExistence type="predicted"/>
<dbReference type="STRING" id="1545044.SAMN05444276_10417"/>
<name>A0A1H3ACA9_9RHOB</name>
<reference evidence="3" key="1">
    <citation type="submission" date="2016-10" db="EMBL/GenBank/DDBJ databases">
        <authorList>
            <person name="Varghese N."/>
            <person name="Submissions S."/>
        </authorList>
    </citation>
    <scope>NUCLEOTIDE SEQUENCE [LARGE SCALE GENOMIC DNA]</scope>
    <source>
        <strain evidence="3">DSM 29303</strain>
    </source>
</reference>
<dbReference type="SUPFAM" id="SSF51905">
    <property type="entry name" value="FAD/NAD(P)-binding domain"/>
    <property type="match status" value="1"/>
</dbReference>
<dbReference type="EMBL" id="FNNA01000004">
    <property type="protein sequence ID" value="SDX26948.1"/>
    <property type="molecule type" value="Genomic_DNA"/>
</dbReference>
<protein>
    <submittedName>
        <fullName evidence="2">2,4-dichlorophenol 6-monooxygenase</fullName>
    </submittedName>
</protein>
<feature type="domain" description="FAD-binding" evidence="1">
    <location>
        <begin position="6"/>
        <end position="59"/>
    </location>
</feature>
<dbReference type="GO" id="GO:0004497">
    <property type="term" value="F:monooxygenase activity"/>
    <property type="evidence" value="ECO:0007669"/>
    <property type="project" value="UniProtKB-KW"/>
</dbReference>
<accession>A0A1H3ACA9</accession>
<dbReference type="Gene3D" id="3.50.50.60">
    <property type="entry name" value="FAD/NAD(P)-binding domain"/>
    <property type="match status" value="1"/>
</dbReference>
<organism evidence="2 3">
    <name type="scientific">Paracoccus sanguinis</name>
    <dbReference type="NCBI Taxonomy" id="1545044"/>
    <lineage>
        <taxon>Bacteria</taxon>
        <taxon>Pseudomonadati</taxon>
        <taxon>Pseudomonadota</taxon>
        <taxon>Alphaproteobacteria</taxon>
        <taxon>Rhodobacterales</taxon>
        <taxon>Paracoccaceae</taxon>
        <taxon>Paracoccus</taxon>
    </lineage>
</organism>
<sequence length="70" mass="7483">MRIETTDVPVIGAGPAGLTLTALLAREQVAAITVTKFETIAHTPRAHIREPRAVFRDLGAVALRHDQAVA</sequence>
<evidence type="ECO:0000259" key="1">
    <source>
        <dbReference type="Pfam" id="PF01494"/>
    </source>
</evidence>
<evidence type="ECO:0000313" key="2">
    <source>
        <dbReference type="EMBL" id="SDX26948.1"/>
    </source>
</evidence>
<keyword evidence="2" id="KW-0560">Oxidoreductase</keyword>
<keyword evidence="2" id="KW-0503">Monooxygenase</keyword>